<gene>
    <name evidence="2" type="ORF">XYLVIOL_LOCUS7364</name>
</gene>
<evidence type="ECO:0000313" key="3">
    <source>
        <dbReference type="Proteomes" id="UP001642520"/>
    </source>
</evidence>
<proteinExistence type="predicted"/>
<feature type="compositionally biased region" description="Basic residues" evidence="1">
    <location>
        <begin position="185"/>
        <end position="196"/>
    </location>
</feature>
<comment type="caution">
    <text evidence="2">The sequence shown here is derived from an EMBL/GenBank/DDBJ whole genome shotgun (WGS) entry which is preliminary data.</text>
</comment>
<accession>A0ABP1P0S5</accession>
<evidence type="ECO:0000256" key="1">
    <source>
        <dbReference type="SAM" id="MobiDB-lite"/>
    </source>
</evidence>
<sequence length="211" mass="24307">MKKNRVKQLSVSTSQHDLVAKPYGFCCDIKDQDTKLFGSPGVSVPPFPSSGPTGGGPNIKLRIQEEDDVPRYGYRFRSGQGIGRRGGQRSKYRGGLQDDWGDQMRGRRRGQRIGYRGIGSPIGVGRQVAIHPPSGDRMTCKRCKGPLRWYLEDEIEAARDIMIRERQEKYIAEMKKNIKIAKEKERRRRRRKKKMLNKHEETNIPQEEKHT</sequence>
<reference evidence="2 3" key="1">
    <citation type="submission" date="2024-08" db="EMBL/GenBank/DDBJ databases">
        <authorList>
            <person name="Will J Nash"/>
            <person name="Angela Man"/>
            <person name="Seanna McTaggart"/>
            <person name="Kendall Baker"/>
            <person name="Tom Barker"/>
            <person name="Leah Catchpole"/>
            <person name="Alex Durrant"/>
            <person name="Karim Gharbi"/>
            <person name="Naomi Irish"/>
            <person name="Gemy Kaithakottil"/>
            <person name="Debby Ku"/>
            <person name="Aaliyah Providence"/>
            <person name="Felix Shaw"/>
            <person name="David Swarbreck"/>
            <person name="Chris Watkins"/>
            <person name="Ann M. McCartney"/>
            <person name="Giulio Formenti"/>
            <person name="Alice Mouton"/>
            <person name="Noel Vella"/>
            <person name="Bjorn M von Reumont"/>
            <person name="Adriana Vella"/>
            <person name="Wilfried Haerty"/>
        </authorList>
    </citation>
    <scope>NUCLEOTIDE SEQUENCE [LARGE SCALE GENOMIC DNA]</scope>
</reference>
<organism evidence="2 3">
    <name type="scientific">Xylocopa violacea</name>
    <name type="common">Violet carpenter bee</name>
    <name type="synonym">Apis violacea</name>
    <dbReference type="NCBI Taxonomy" id="135666"/>
    <lineage>
        <taxon>Eukaryota</taxon>
        <taxon>Metazoa</taxon>
        <taxon>Ecdysozoa</taxon>
        <taxon>Arthropoda</taxon>
        <taxon>Hexapoda</taxon>
        <taxon>Insecta</taxon>
        <taxon>Pterygota</taxon>
        <taxon>Neoptera</taxon>
        <taxon>Endopterygota</taxon>
        <taxon>Hymenoptera</taxon>
        <taxon>Apocrita</taxon>
        <taxon>Aculeata</taxon>
        <taxon>Apoidea</taxon>
        <taxon>Anthophila</taxon>
        <taxon>Apidae</taxon>
        <taxon>Xylocopa</taxon>
        <taxon>Xylocopa</taxon>
    </lineage>
</organism>
<dbReference type="Proteomes" id="UP001642520">
    <property type="component" value="Unassembled WGS sequence"/>
</dbReference>
<protein>
    <submittedName>
        <fullName evidence="2">Uncharacterized protein</fullName>
    </submittedName>
</protein>
<dbReference type="EMBL" id="CAXAJV020001294">
    <property type="protein sequence ID" value="CAL7945704.1"/>
    <property type="molecule type" value="Genomic_DNA"/>
</dbReference>
<feature type="compositionally biased region" description="Basic and acidic residues" evidence="1">
    <location>
        <begin position="197"/>
        <end position="211"/>
    </location>
</feature>
<feature type="region of interest" description="Disordered" evidence="1">
    <location>
        <begin position="182"/>
        <end position="211"/>
    </location>
</feature>
<evidence type="ECO:0000313" key="2">
    <source>
        <dbReference type="EMBL" id="CAL7945704.1"/>
    </source>
</evidence>
<name>A0ABP1P0S5_XYLVO</name>
<feature type="region of interest" description="Disordered" evidence="1">
    <location>
        <begin position="39"/>
        <end position="59"/>
    </location>
</feature>
<keyword evidence="3" id="KW-1185">Reference proteome</keyword>